<name>X1HU04_9ZZZZ</name>
<protein>
    <submittedName>
        <fullName evidence="1">Uncharacterized protein</fullName>
    </submittedName>
</protein>
<proteinExistence type="predicted"/>
<dbReference type="AlphaFoldDB" id="X1HU04"/>
<comment type="caution">
    <text evidence="1">The sequence shown here is derived from an EMBL/GenBank/DDBJ whole genome shotgun (WGS) entry which is preliminary data.</text>
</comment>
<dbReference type="Gene3D" id="3.40.50.150">
    <property type="entry name" value="Vaccinia Virus protein VP39"/>
    <property type="match status" value="1"/>
</dbReference>
<organism evidence="1">
    <name type="scientific">marine sediment metagenome</name>
    <dbReference type="NCBI Taxonomy" id="412755"/>
    <lineage>
        <taxon>unclassified sequences</taxon>
        <taxon>metagenomes</taxon>
        <taxon>ecological metagenomes</taxon>
    </lineage>
</organism>
<accession>X1HU04</accession>
<dbReference type="InterPro" id="IPR029063">
    <property type="entry name" value="SAM-dependent_MTases_sf"/>
</dbReference>
<reference evidence="1" key="1">
    <citation type="journal article" date="2014" name="Front. Microbiol.">
        <title>High frequency of phylogenetically diverse reductive dehalogenase-homologous genes in deep subseafloor sedimentary metagenomes.</title>
        <authorList>
            <person name="Kawai M."/>
            <person name="Futagami T."/>
            <person name="Toyoda A."/>
            <person name="Takaki Y."/>
            <person name="Nishi S."/>
            <person name="Hori S."/>
            <person name="Arai W."/>
            <person name="Tsubouchi T."/>
            <person name="Morono Y."/>
            <person name="Uchiyama I."/>
            <person name="Ito T."/>
            <person name="Fujiyama A."/>
            <person name="Inagaki F."/>
            <person name="Takami H."/>
        </authorList>
    </citation>
    <scope>NUCLEOTIDE SEQUENCE</scope>
    <source>
        <strain evidence="1">Expedition CK06-06</strain>
    </source>
</reference>
<dbReference type="PANTHER" id="PTHR43619:SF2">
    <property type="entry name" value="S-ADENOSYL-L-METHIONINE-DEPENDENT METHYLTRANSFERASES SUPERFAMILY PROTEIN"/>
    <property type="match status" value="1"/>
</dbReference>
<evidence type="ECO:0000313" key="1">
    <source>
        <dbReference type="EMBL" id="GAH57314.1"/>
    </source>
</evidence>
<feature type="non-terminal residue" evidence="1">
    <location>
        <position position="1"/>
    </location>
</feature>
<gene>
    <name evidence="1" type="ORF">S03H2_32624</name>
</gene>
<dbReference type="SUPFAM" id="SSF53335">
    <property type="entry name" value="S-adenosyl-L-methionine-dependent methyltransferases"/>
    <property type="match status" value="1"/>
</dbReference>
<dbReference type="EMBL" id="BARU01019825">
    <property type="protein sequence ID" value="GAH57314.1"/>
    <property type="molecule type" value="Genomic_DNA"/>
</dbReference>
<dbReference type="PANTHER" id="PTHR43619">
    <property type="entry name" value="S-ADENOSYL-L-METHIONINE-DEPENDENT METHYLTRANSFERASE YKTD-RELATED"/>
    <property type="match status" value="1"/>
</dbReference>
<sequence length="181" mass="21588">DTTFYRVDNGKIKWYDLDLPDAIEFRKKYLSESSRNNYISKSAFDLSWFNDIEFKQEDGIFFIAGGFIYYFLEEEISFLIHAMAQRFIEGQIIFDCISKMAKKIANRRLKKTGAEGPFWSFGISDPDKRILKWSNNIQLVDWFPIWTRTPLNPNWDKNTLKMIKITRRLKTGKIVQIEFRK</sequence>